<sequence>MRLVKLAPSIPQCVERPHRQHPVGKATKEVVALRVESETRGTIIIHGEVVLQVVPPPPVLHPDADAAAVLASVAVEVDPSGVQQDEPPQAGEEQVEADDQPDEAPEGDHHEPGRRRQGFVAAMHRYAQRREFDSQDLHLKEQTNAPIIRLIDRQFGKYFKLYLGLESHNRSPKQSFEDNHRTKPVLRLHTTKLTTTWFSRQV</sequence>
<proteinExistence type="predicted"/>
<keyword evidence="3" id="KW-1185">Reference proteome</keyword>
<protein>
    <submittedName>
        <fullName evidence="2">Uncharacterized protein</fullName>
    </submittedName>
</protein>
<reference evidence="2" key="1">
    <citation type="journal article" date="2020" name="J Insects Food Feed">
        <title>The yellow mealworm (Tenebrio molitor) genome: a resource for the emerging insects as food and feed industry.</title>
        <authorList>
            <person name="Eriksson T."/>
            <person name="Andere A."/>
            <person name="Kelstrup H."/>
            <person name="Emery V."/>
            <person name="Picard C."/>
        </authorList>
    </citation>
    <scope>NUCLEOTIDE SEQUENCE</scope>
    <source>
        <strain evidence="2">Stoneville</strain>
        <tissue evidence="2">Whole head</tissue>
    </source>
</reference>
<comment type="caution">
    <text evidence="2">The sequence shown here is derived from an EMBL/GenBank/DDBJ whole genome shotgun (WGS) entry which is preliminary data.</text>
</comment>
<name>A0A8J6LIU9_TENMO</name>
<accession>A0A8J6LIU9</accession>
<evidence type="ECO:0000313" key="2">
    <source>
        <dbReference type="EMBL" id="KAH0820493.1"/>
    </source>
</evidence>
<dbReference type="AlphaFoldDB" id="A0A8J6LIU9"/>
<dbReference type="EMBL" id="JABDTM020011750">
    <property type="protein sequence ID" value="KAH0820493.1"/>
    <property type="molecule type" value="Genomic_DNA"/>
</dbReference>
<dbReference type="Proteomes" id="UP000719412">
    <property type="component" value="Unassembled WGS sequence"/>
</dbReference>
<organism evidence="2 3">
    <name type="scientific">Tenebrio molitor</name>
    <name type="common">Yellow mealworm beetle</name>
    <dbReference type="NCBI Taxonomy" id="7067"/>
    <lineage>
        <taxon>Eukaryota</taxon>
        <taxon>Metazoa</taxon>
        <taxon>Ecdysozoa</taxon>
        <taxon>Arthropoda</taxon>
        <taxon>Hexapoda</taxon>
        <taxon>Insecta</taxon>
        <taxon>Pterygota</taxon>
        <taxon>Neoptera</taxon>
        <taxon>Endopterygota</taxon>
        <taxon>Coleoptera</taxon>
        <taxon>Polyphaga</taxon>
        <taxon>Cucujiformia</taxon>
        <taxon>Tenebrionidae</taxon>
        <taxon>Tenebrio</taxon>
    </lineage>
</organism>
<reference evidence="2" key="2">
    <citation type="submission" date="2021-08" db="EMBL/GenBank/DDBJ databases">
        <authorList>
            <person name="Eriksson T."/>
        </authorList>
    </citation>
    <scope>NUCLEOTIDE SEQUENCE</scope>
    <source>
        <strain evidence="2">Stoneville</strain>
        <tissue evidence="2">Whole head</tissue>
    </source>
</reference>
<feature type="region of interest" description="Disordered" evidence="1">
    <location>
        <begin position="79"/>
        <end position="115"/>
    </location>
</feature>
<feature type="compositionally biased region" description="Acidic residues" evidence="1">
    <location>
        <begin position="93"/>
        <end position="105"/>
    </location>
</feature>
<gene>
    <name evidence="2" type="ORF">GEV33_002298</name>
</gene>
<evidence type="ECO:0000256" key="1">
    <source>
        <dbReference type="SAM" id="MobiDB-lite"/>
    </source>
</evidence>
<evidence type="ECO:0000313" key="3">
    <source>
        <dbReference type="Proteomes" id="UP000719412"/>
    </source>
</evidence>